<feature type="active site" description="Charge relay system" evidence="9">
    <location>
        <position position="373"/>
    </location>
</feature>
<gene>
    <name evidence="13" type="ORF">H0185_04655</name>
</gene>
<name>A0ABS7K1F9_9BACI</name>
<reference evidence="13 14" key="1">
    <citation type="submission" date="2020-07" db="EMBL/GenBank/DDBJ databases">
        <title>Fungal Genomes of the International Space Station.</title>
        <authorList>
            <person name="Seuylemezian A."/>
            <person name="Singh N.K."/>
            <person name="Wood J."/>
            <person name="Venkateswaran K."/>
        </authorList>
    </citation>
    <scope>NUCLEOTIDE SEQUENCE [LARGE SCALE GENOMIC DNA]</scope>
    <source>
        <strain evidence="13 14">PL-B2</strain>
    </source>
</reference>
<accession>A0ABS7K1F9</accession>
<dbReference type="InterPro" id="IPR036852">
    <property type="entry name" value="Peptidase_S8/S53_dom_sf"/>
</dbReference>
<comment type="similarity">
    <text evidence="3 9 10">Belongs to the peptidase S8 family.</text>
</comment>
<evidence type="ECO:0000256" key="9">
    <source>
        <dbReference type="PROSITE-ProRule" id="PRU01240"/>
    </source>
</evidence>
<evidence type="ECO:0000256" key="8">
    <source>
        <dbReference type="ARBA" id="ARBA00022837"/>
    </source>
</evidence>
<evidence type="ECO:0000256" key="4">
    <source>
        <dbReference type="ARBA" id="ARBA00022525"/>
    </source>
</evidence>
<evidence type="ECO:0000259" key="12">
    <source>
        <dbReference type="Pfam" id="PF00082"/>
    </source>
</evidence>
<dbReference type="Proteomes" id="UP000769780">
    <property type="component" value="Unassembled WGS sequence"/>
</dbReference>
<keyword evidence="4" id="KW-0964">Secreted</keyword>
<dbReference type="CDD" id="cd07484">
    <property type="entry name" value="Peptidases_S8_Thermitase_like"/>
    <property type="match status" value="1"/>
</dbReference>
<dbReference type="SUPFAM" id="SSF52743">
    <property type="entry name" value="Subtilisin-like"/>
    <property type="match status" value="1"/>
</dbReference>
<dbReference type="InterPro" id="IPR023827">
    <property type="entry name" value="Peptidase_S8_Asp-AS"/>
</dbReference>
<evidence type="ECO:0000256" key="7">
    <source>
        <dbReference type="ARBA" id="ARBA00022825"/>
    </source>
</evidence>
<dbReference type="Gene3D" id="3.40.50.200">
    <property type="entry name" value="Peptidase S8/S53 domain"/>
    <property type="match status" value="1"/>
</dbReference>
<feature type="domain" description="Peptidase S8/S53" evidence="12">
    <location>
        <begin position="178"/>
        <end position="421"/>
    </location>
</feature>
<dbReference type="PROSITE" id="PS51892">
    <property type="entry name" value="SUBTILASE"/>
    <property type="match status" value="1"/>
</dbReference>
<keyword evidence="5 9" id="KW-0645">Protease</keyword>
<evidence type="ECO:0000256" key="5">
    <source>
        <dbReference type="ARBA" id="ARBA00022670"/>
    </source>
</evidence>
<dbReference type="PANTHER" id="PTHR43806">
    <property type="entry name" value="PEPTIDASE S8"/>
    <property type="match status" value="1"/>
</dbReference>
<keyword evidence="8" id="KW-0106">Calcium</keyword>
<dbReference type="PROSITE" id="PS00136">
    <property type="entry name" value="SUBTILASE_ASP"/>
    <property type="match status" value="1"/>
</dbReference>
<proteinExistence type="inferred from homology"/>
<evidence type="ECO:0000256" key="3">
    <source>
        <dbReference type="ARBA" id="ARBA00011073"/>
    </source>
</evidence>
<feature type="active site" description="Charge relay system" evidence="9">
    <location>
        <position position="186"/>
    </location>
</feature>
<protein>
    <submittedName>
        <fullName evidence="13">Peptidase S8</fullName>
    </submittedName>
</protein>
<keyword evidence="6 9" id="KW-0378">Hydrolase</keyword>
<dbReference type="InterPro" id="IPR034084">
    <property type="entry name" value="Thermitase-like_dom"/>
</dbReference>
<sequence>MLQPRRMNTLQQNSNENSPTILNDKDTNNRGLMEINNVGQGNKLKQHLDQRDEVTHFHHNEKDTSHYLDHEVAVNFKSLPSDEELKHMEQDIDGRVVKKDGLLFLFRSRSMEAPTVLNYFKGKANVDFAELHYLLMQNDTDGANALNLPNDQFYQEEYQWNLPVIGTEQGWSISKGDEDITIAVIDTGVDLDHPDLVNRLVEGYNILGENSIPDDDNGHGTHVAGIIASETNNREGIAGLTWFNKIMPIKAMSAEGYGTTFDIAKGIIWAVDNGANVINLSLGNYKESNVLKRAIRYAYNNNVVMVAAAGNDGTSQPSYPAAYPEVLSVSAVNYDGTLADFSNYGSYINISAPGVYIPSTYFNEQYASLSGTSMAAPHVAGLAGLIKSANPELTNNEVMSIIQTSARDLGAKGKDIEFGSGLIDVNKSLITAEKTHSTREKVNKKRNFFR</sequence>
<evidence type="ECO:0000256" key="6">
    <source>
        <dbReference type="ARBA" id="ARBA00022801"/>
    </source>
</evidence>
<keyword evidence="14" id="KW-1185">Reference proteome</keyword>
<keyword evidence="7 9" id="KW-0720">Serine protease</keyword>
<dbReference type="Pfam" id="PF00082">
    <property type="entry name" value="Peptidase_S8"/>
    <property type="match status" value="1"/>
</dbReference>
<comment type="cofactor">
    <cofactor evidence="1">
        <name>Ca(2+)</name>
        <dbReference type="ChEBI" id="CHEBI:29108"/>
    </cofactor>
</comment>
<evidence type="ECO:0000256" key="11">
    <source>
        <dbReference type="SAM" id="MobiDB-lite"/>
    </source>
</evidence>
<dbReference type="InterPro" id="IPR050131">
    <property type="entry name" value="Peptidase_S8_subtilisin-like"/>
</dbReference>
<dbReference type="EMBL" id="JACWFH010000007">
    <property type="protein sequence ID" value="MBY0096093.1"/>
    <property type="molecule type" value="Genomic_DNA"/>
</dbReference>
<dbReference type="PROSITE" id="PS00137">
    <property type="entry name" value="SUBTILASE_HIS"/>
    <property type="match status" value="1"/>
</dbReference>
<evidence type="ECO:0000256" key="10">
    <source>
        <dbReference type="RuleBase" id="RU003355"/>
    </source>
</evidence>
<feature type="compositionally biased region" description="Polar residues" evidence="11">
    <location>
        <begin position="1"/>
        <end position="21"/>
    </location>
</feature>
<dbReference type="PANTHER" id="PTHR43806:SF11">
    <property type="entry name" value="CEREVISIN-RELATED"/>
    <property type="match status" value="1"/>
</dbReference>
<comment type="caution">
    <text evidence="13">The sequence shown here is derived from an EMBL/GenBank/DDBJ whole genome shotgun (WGS) entry which is preliminary data.</text>
</comment>
<evidence type="ECO:0000256" key="2">
    <source>
        <dbReference type="ARBA" id="ARBA00004613"/>
    </source>
</evidence>
<comment type="subcellular location">
    <subcellularLocation>
        <location evidence="2">Secreted</location>
    </subcellularLocation>
</comment>
<dbReference type="InterPro" id="IPR022398">
    <property type="entry name" value="Peptidase_S8_His-AS"/>
</dbReference>
<dbReference type="InterPro" id="IPR023828">
    <property type="entry name" value="Peptidase_S8_Ser-AS"/>
</dbReference>
<feature type="region of interest" description="Disordered" evidence="11">
    <location>
        <begin position="1"/>
        <end position="29"/>
    </location>
</feature>
<evidence type="ECO:0000313" key="14">
    <source>
        <dbReference type="Proteomes" id="UP000769780"/>
    </source>
</evidence>
<evidence type="ECO:0000256" key="1">
    <source>
        <dbReference type="ARBA" id="ARBA00001913"/>
    </source>
</evidence>
<dbReference type="PROSITE" id="PS00138">
    <property type="entry name" value="SUBTILASE_SER"/>
    <property type="match status" value="1"/>
</dbReference>
<dbReference type="InterPro" id="IPR015500">
    <property type="entry name" value="Peptidase_S8_subtilisin-rel"/>
</dbReference>
<evidence type="ECO:0000313" key="13">
    <source>
        <dbReference type="EMBL" id="MBY0096093.1"/>
    </source>
</evidence>
<organism evidence="13 14">
    <name type="scientific">Mesobacillus maritimus</name>
    <dbReference type="NCBI Taxonomy" id="1643336"/>
    <lineage>
        <taxon>Bacteria</taxon>
        <taxon>Bacillati</taxon>
        <taxon>Bacillota</taxon>
        <taxon>Bacilli</taxon>
        <taxon>Bacillales</taxon>
        <taxon>Bacillaceae</taxon>
        <taxon>Mesobacillus</taxon>
    </lineage>
</organism>
<dbReference type="InterPro" id="IPR000209">
    <property type="entry name" value="Peptidase_S8/S53_dom"/>
</dbReference>
<feature type="active site" description="Charge relay system" evidence="9">
    <location>
        <position position="219"/>
    </location>
</feature>
<dbReference type="PRINTS" id="PR00723">
    <property type="entry name" value="SUBTILISIN"/>
</dbReference>